<dbReference type="RefSeq" id="WP_303540189.1">
    <property type="nucleotide sequence ID" value="NZ_JAUOTP010000002.1"/>
</dbReference>
<keyword evidence="2" id="KW-1185">Reference proteome</keyword>
<sequence>MVLVNVLLLVGLAAAVLAIMVAGDDAGLQRATRMAEAAQAVQIARGGELSAVAALRRDMVQAPDSDDATEPWANIDEKGAAIEGGRFAMIVTDATGKLDLNPLAKDDTITKGRLATMAGALDLTPGTAQRIATYLIVTGPIADLAELSAAGLTPAEIAKLAAFATVLPIRTSINLNAVSEPLLALLVDNPVAARGLVARRTRTGRLTRDDFALEQAAIPPGCGFTATFFWSVAEARIGGTSQRLTSLIERRKTEDGRPFVEVVGRWKGRSPTQAPAIKSPT</sequence>
<evidence type="ECO:0000313" key="2">
    <source>
        <dbReference type="Proteomes" id="UP001169764"/>
    </source>
</evidence>
<dbReference type="InterPro" id="IPR045584">
    <property type="entry name" value="Pilin-like"/>
</dbReference>
<reference evidence="1" key="1">
    <citation type="submission" date="2023-07" db="EMBL/GenBank/DDBJ databases">
        <authorList>
            <person name="Kim M."/>
        </authorList>
    </citation>
    <scope>NUCLEOTIDE SEQUENCE</scope>
    <source>
        <strain evidence="1">BIUV-7</strain>
    </source>
</reference>
<gene>
    <name evidence="1" type="ORF">Q4F19_04325</name>
</gene>
<dbReference type="EMBL" id="JAUOTP010000002">
    <property type="protein sequence ID" value="MDO6413602.1"/>
    <property type="molecule type" value="Genomic_DNA"/>
</dbReference>
<evidence type="ECO:0000313" key="1">
    <source>
        <dbReference type="EMBL" id="MDO6413602.1"/>
    </source>
</evidence>
<name>A0ABT8Y5J8_9SPHN</name>
<dbReference type="SUPFAM" id="SSF54523">
    <property type="entry name" value="Pili subunits"/>
    <property type="match status" value="1"/>
</dbReference>
<dbReference type="Proteomes" id="UP001169764">
    <property type="component" value="Unassembled WGS sequence"/>
</dbReference>
<accession>A0ABT8Y5J8</accession>
<dbReference type="Gene3D" id="3.30.1300.30">
    <property type="entry name" value="GSPII I/J protein-like"/>
    <property type="match status" value="1"/>
</dbReference>
<organism evidence="1 2">
    <name type="scientific">Sphingomonas natans</name>
    <dbReference type="NCBI Taxonomy" id="3063330"/>
    <lineage>
        <taxon>Bacteria</taxon>
        <taxon>Pseudomonadati</taxon>
        <taxon>Pseudomonadota</taxon>
        <taxon>Alphaproteobacteria</taxon>
        <taxon>Sphingomonadales</taxon>
        <taxon>Sphingomonadaceae</taxon>
        <taxon>Sphingomonas</taxon>
    </lineage>
</organism>
<comment type="caution">
    <text evidence="1">The sequence shown here is derived from an EMBL/GenBank/DDBJ whole genome shotgun (WGS) entry which is preliminary data.</text>
</comment>
<protein>
    <submittedName>
        <fullName evidence="1">Type II secretion system protein GspK</fullName>
    </submittedName>
</protein>
<proteinExistence type="predicted"/>